<dbReference type="GO" id="GO:0016787">
    <property type="term" value="F:hydrolase activity"/>
    <property type="evidence" value="ECO:0007669"/>
    <property type="project" value="UniProtKB-KW"/>
</dbReference>
<dbReference type="InterPro" id="IPR011629">
    <property type="entry name" value="CobW-like_C"/>
</dbReference>
<dbReference type="Proteomes" id="UP000246352">
    <property type="component" value="Unassembled WGS sequence"/>
</dbReference>
<comment type="function">
    <text evidence="5">Zinc chaperone that directly transfers zinc cofactor to target proteins, thereby activating them. Zinc is transferred from the CXCC motif in the GTPase domain to the zinc binding site in target proteins in a process requiring GTP hydrolysis.</text>
</comment>
<keyword evidence="2" id="KW-0378">Hydrolase</keyword>
<dbReference type="SUPFAM" id="SSF52540">
    <property type="entry name" value="P-loop containing nucleoside triphosphate hydrolases"/>
    <property type="match status" value="1"/>
</dbReference>
<evidence type="ECO:0000313" key="9">
    <source>
        <dbReference type="EMBL" id="PWV95651.1"/>
    </source>
</evidence>
<dbReference type="InterPro" id="IPR027417">
    <property type="entry name" value="P-loop_NTPase"/>
</dbReference>
<evidence type="ECO:0000256" key="6">
    <source>
        <dbReference type="ARBA" id="ARBA00049117"/>
    </source>
</evidence>
<evidence type="ECO:0000256" key="3">
    <source>
        <dbReference type="ARBA" id="ARBA00023186"/>
    </source>
</evidence>
<keyword evidence="3" id="KW-0143">Chaperone</keyword>
<dbReference type="InterPro" id="IPR036627">
    <property type="entry name" value="CobW-likC_sf"/>
</dbReference>
<accession>A0A317PEW3</accession>
<reference evidence="9 10" key="1">
    <citation type="submission" date="2018-05" db="EMBL/GenBank/DDBJ databases">
        <title>Genomic Encyclopedia of Type Strains, Phase IV (KMG-IV): sequencing the most valuable type-strain genomes for metagenomic binning, comparative biology and taxonomic classification.</title>
        <authorList>
            <person name="Goeker M."/>
        </authorList>
    </citation>
    <scope>NUCLEOTIDE SEQUENCE [LARGE SCALE GENOMIC DNA]</scope>
    <source>
        <strain evidence="9 10">DSM 16791</strain>
    </source>
</reference>
<dbReference type="Pfam" id="PF02492">
    <property type="entry name" value="cobW"/>
    <property type="match status" value="1"/>
</dbReference>
<evidence type="ECO:0000259" key="8">
    <source>
        <dbReference type="SMART" id="SM00833"/>
    </source>
</evidence>
<dbReference type="GO" id="GO:0000166">
    <property type="term" value="F:nucleotide binding"/>
    <property type="evidence" value="ECO:0007669"/>
    <property type="project" value="UniProtKB-KW"/>
</dbReference>
<evidence type="ECO:0000256" key="4">
    <source>
        <dbReference type="ARBA" id="ARBA00034320"/>
    </source>
</evidence>
<dbReference type="SUPFAM" id="SSF90002">
    <property type="entry name" value="Hypothetical protein YjiA, C-terminal domain"/>
    <property type="match status" value="1"/>
</dbReference>
<dbReference type="Gene3D" id="3.30.1220.10">
    <property type="entry name" value="CobW-like, C-terminal domain"/>
    <property type="match status" value="1"/>
</dbReference>
<dbReference type="PANTHER" id="PTHR13748">
    <property type="entry name" value="COBW-RELATED"/>
    <property type="match status" value="1"/>
</dbReference>
<dbReference type="Gene3D" id="3.40.50.300">
    <property type="entry name" value="P-loop containing nucleotide triphosphate hydrolases"/>
    <property type="match status" value="1"/>
</dbReference>
<gene>
    <name evidence="9" type="ORF">DFR52_10947</name>
</gene>
<keyword evidence="1" id="KW-0547">Nucleotide-binding</keyword>
<organism evidence="9 10">
    <name type="scientific">Hoeflea marina</name>
    <dbReference type="NCBI Taxonomy" id="274592"/>
    <lineage>
        <taxon>Bacteria</taxon>
        <taxon>Pseudomonadati</taxon>
        <taxon>Pseudomonadota</taxon>
        <taxon>Alphaproteobacteria</taxon>
        <taxon>Hyphomicrobiales</taxon>
        <taxon>Rhizobiaceae</taxon>
        <taxon>Hoeflea</taxon>
    </lineage>
</organism>
<proteinExistence type="inferred from homology"/>
<comment type="caution">
    <text evidence="9">The sequence shown here is derived from an EMBL/GenBank/DDBJ whole genome shotgun (WGS) entry which is preliminary data.</text>
</comment>
<dbReference type="SMART" id="SM00833">
    <property type="entry name" value="CobW_C"/>
    <property type="match status" value="1"/>
</dbReference>
<dbReference type="AlphaFoldDB" id="A0A317PEW3"/>
<dbReference type="PANTHER" id="PTHR13748:SF62">
    <property type="entry name" value="COBW DOMAIN-CONTAINING PROTEIN"/>
    <property type="match status" value="1"/>
</dbReference>
<evidence type="ECO:0000313" key="10">
    <source>
        <dbReference type="Proteomes" id="UP000246352"/>
    </source>
</evidence>
<name>A0A317PEW3_9HYPH</name>
<protein>
    <submittedName>
        <fullName evidence="9">G3E family GTPase</fullName>
    </submittedName>
</protein>
<feature type="region of interest" description="Disordered" evidence="7">
    <location>
        <begin position="1"/>
        <end position="22"/>
    </location>
</feature>
<keyword evidence="10" id="KW-1185">Reference proteome</keyword>
<dbReference type="InterPro" id="IPR003495">
    <property type="entry name" value="CobW/HypB/UreG_nucleotide-bd"/>
</dbReference>
<dbReference type="InterPro" id="IPR051316">
    <property type="entry name" value="Zinc-reg_GTPase_activator"/>
</dbReference>
<evidence type="ECO:0000256" key="5">
    <source>
        <dbReference type="ARBA" id="ARBA00045658"/>
    </source>
</evidence>
<feature type="compositionally biased region" description="Basic residues" evidence="7">
    <location>
        <begin position="1"/>
        <end position="10"/>
    </location>
</feature>
<dbReference type="EMBL" id="QGTR01000009">
    <property type="protein sequence ID" value="PWV95651.1"/>
    <property type="molecule type" value="Genomic_DNA"/>
</dbReference>
<evidence type="ECO:0000256" key="7">
    <source>
        <dbReference type="SAM" id="MobiDB-lite"/>
    </source>
</evidence>
<evidence type="ECO:0000256" key="2">
    <source>
        <dbReference type="ARBA" id="ARBA00022801"/>
    </source>
</evidence>
<evidence type="ECO:0000256" key="1">
    <source>
        <dbReference type="ARBA" id="ARBA00022741"/>
    </source>
</evidence>
<dbReference type="Pfam" id="PF07683">
    <property type="entry name" value="CobW_C"/>
    <property type="match status" value="1"/>
</dbReference>
<feature type="domain" description="CobW C-terminal" evidence="8">
    <location>
        <begin position="269"/>
        <end position="364"/>
    </location>
</feature>
<sequence length="375" mass="40115">MIGRLFKRRARMPEAPEPEMDDVHGSVPVTLLTGFLGSGKTTLLNALLADPRMAGTAVIVNEFGTVAIDHGLVSTGAETVLRTTTGCICCTATSDIRQSLHDLHEAGIDAGKPAISRVVIETTGLADPAPVINSLIAGGAPVTSLRDQVVARHFRLAGVITAFDVINGRASLDSFLEGWKQLAFADHVVLTKTDMADGPHDWAAELAPLNPAARFHDSHKAGFDLHALVGAGSYSTAGKAEDVPGWLAMEALVRHGDHAHDPSRHGDGIGAFSLAHDVPLRPEAAETFLRIVTSTIGSGLLRLKGLFCLADDPERPLAAHAVQNRLYPLQRLDAWPDGDRRSRVVLIGRDMPEKPIRDLFAVLVPRPARPPRRPA</sequence>
<dbReference type="GO" id="GO:0005737">
    <property type="term" value="C:cytoplasm"/>
    <property type="evidence" value="ECO:0007669"/>
    <property type="project" value="TreeGrafter"/>
</dbReference>
<comment type="catalytic activity">
    <reaction evidence="6">
        <text>GTP + H2O = GDP + phosphate + H(+)</text>
        <dbReference type="Rhea" id="RHEA:19669"/>
        <dbReference type="ChEBI" id="CHEBI:15377"/>
        <dbReference type="ChEBI" id="CHEBI:15378"/>
        <dbReference type="ChEBI" id="CHEBI:37565"/>
        <dbReference type="ChEBI" id="CHEBI:43474"/>
        <dbReference type="ChEBI" id="CHEBI:58189"/>
    </reaction>
    <physiologicalReaction direction="left-to-right" evidence="6">
        <dbReference type="Rhea" id="RHEA:19670"/>
    </physiologicalReaction>
</comment>
<comment type="similarity">
    <text evidence="4">Belongs to the SIMIBI class G3E GTPase family. ZNG1 subfamily.</text>
</comment>
<dbReference type="CDD" id="cd03112">
    <property type="entry name" value="CobW-like"/>
    <property type="match status" value="1"/>
</dbReference>